<gene>
    <name evidence="4" type="ORF">H8700_00530</name>
</gene>
<dbReference type="EMBL" id="JACRSW010000001">
    <property type="protein sequence ID" value="MBC8556208.1"/>
    <property type="molecule type" value="Genomic_DNA"/>
</dbReference>
<dbReference type="Proteomes" id="UP000637513">
    <property type="component" value="Unassembled WGS sequence"/>
</dbReference>
<dbReference type="CDD" id="cd00118">
    <property type="entry name" value="LysM"/>
    <property type="match status" value="1"/>
</dbReference>
<dbReference type="Gene3D" id="3.10.350.10">
    <property type="entry name" value="LysM domain"/>
    <property type="match status" value="1"/>
</dbReference>
<keyword evidence="5" id="KW-1185">Reference proteome</keyword>
<feature type="region of interest" description="Disordered" evidence="1">
    <location>
        <begin position="276"/>
        <end position="346"/>
    </location>
</feature>
<feature type="compositionally biased region" description="Basic and acidic residues" evidence="1">
    <location>
        <begin position="276"/>
        <end position="285"/>
    </location>
</feature>
<reference evidence="4 5" key="1">
    <citation type="submission" date="2020-08" db="EMBL/GenBank/DDBJ databases">
        <title>Genome public.</title>
        <authorList>
            <person name="Liu C."/>
            <person name="Sun Q."/>
        </authorList>
    </citation>
    <scope>NUCLEOTIDE SEQUENCE [LARGE SCALE GENOMIC DNA]</scope>
    <source>
        <strain evidence="4 5">BX3</strain>
    </source>
</reference>
<dbReference type="SMART" id="SM00257">
    <property type="entry name" value="LysM"/>
    <property type="match status" value="1"/>
</dbReference>
<proteinExistence type="predicted"/>
<evidence type="ECO:0000256" key="2">
    <source>
        <dbReference type="SAM" id="Phobius"/>
    </source>
</evidence>
<feature type="compositionally biased region" description="Basic and acidic residues" evidence="1">
    <location>
        <begin position="295"/>
        <end position="316"/>
    </location>
</feature>
<sequence length="427" mass="48506">MSQDRHNATNEEYCFESLPKNVRQVGETMQGTRFFIEDYVMTFLRKCMGDKKEEGIVLFVGKRGKKEAQNCIFIYGAIVAECNVLDGKRALDTQKWQEIYQAVQTYFPKGELFGFGCGVGMWNSQVDQSIQAMQKENFPMEDRLLFLADLGEKEEKLFVTKKEGLQELPGYWIYFSKNTQMQEYMLATSPHKSMEGGYQDDVTQNIREVIHQKKELHYNKRNVIYGISSLLFLLMLLGAFLLFQSTKRIRNLQQTIETLSHSTGDVVTGSAIADAKDTTTREESSNAKAGVNIKKSADSKKGQEEKKKSSQPEKETGIATQEESSSPFFTPQGIKEDSGQTTKKSLEKIKKTKKEVAAGKSSKEKTTATAEPKKTGYRVKAGDTLSQIVWRQYHNLACIAMVRDVNHIKDDDKIQEGQFLLLPEYED</sequence>
<organism evidence="4 5">
    <name type="scientific">Jutongia hominis</name>
    <dbReference type="NCBI Taxonomy" id="2763664"/>
    <lineage>
        <taxon>Bacteria</taxon>
        <taxon>Bacillati</taxon>
        <taxon>Bacillota</taxon>
        <taxon>Clostridia</taxon>
        <taxon>Lachnospirales</taxon>
        <taxon>Lachnospiraceae</taxon>
        <taxon>Jutongia</taxon>
    </lineage>
</organism>
<dbReference type="Pfam" id="PF01476">
    <property type="entry name" value="LysM"/>
    <property type="match status" value="1"/>
</dbReference>
<keyword evidence="2" id="KW-0472">Membrane</keyword>
<dbReference type="RefSeq" id="WP_249302173.1">
    <property type="nucleotide sequence ID" value="NZ_JACRSW010000001.1"/>
</dbReference>
<dbReference type="InterPro" id="IPR018392">
    <property type="entry name" value="LysM"/>
</dbReference>
<evidence type="ECO:0000313" key="4">
    <source>
        <dbReference type="EMBL" id="MBC8556208.1"/>
    </source>
</evidence>
<comment type="caution">
    <text evidence="4">The sequence shown here is derived from an EMBL/GenBank/DDBJ whole genome shotgun (WGS) entry which is preliminary data.</text>
</comment>
<feature type="transmembrane region" description="Helical" evidence="2">
    <location>
        <begin position="223"/>
        <end position="243"/>
    </location>
</feature>
<evidence type="ECO:0000256" key="1">
    <source>
        <dbReference type="SAM" id="MobiDB-lite"/>
    </source>
</evidence>
<dbReference type="InterPro" id="IPR036779">
    <property type="entry name" value="LysM_dom_sf"/>
</dbReference>
<accession>A0ABR7MSJ5</accession>
<feature type="compositionally biased region" description="Basic and acidic residues" evidence="1">
    <location>
        <begin position="334"/>
        <end position="346"/>
    </location>
</feature>
<feature type="compositionally biased region" description="Polar residues" evidence="1">
    <location>
        <begin position="318"/>
        <end position="329"/>
    </location>
</feature>
<feature type="domain" description="LysM" evidence="3">
    <location>
        <begin position="375"/>
        <end position="422"/>
    </location>
</feature>
<keyword evidence="2" id="KW-0812">Transmembrane</keyword>
<evidence type="ECO:0000313" key="5">
    <source>
        <dbReference type="Proteomes" id="UP000637513"/>
    </source>
</evidence>
<keyword evidence="2" id="KW-1133">Transmembrane helix</keyword>
<evidence type="ECO:0000259" key="3">
    <source>
        <dbReference type="PROSITE" id="PS51782"/>
    </source>
</evidence>
<dbReference type="PROSITE" id="PS51782">
    <property type="entry name" value="LYSM"/>
    <property type="match status" value="1"/>
</dbReference>
<protein>
    <submittedName>
        <fullName evidence="4">LysM peptidoglycan-binding domain-containing protein</fullName>
    </submittedName>
</protein>
<name>A0ABR7MSJ5_9FIRM</name>